<comment type="caution">
    <text evidence="3">The sequence shown here is derived from an EMBL/GenBank/DDBJ whole genome shotgun (WGS) entry which is preliminary data.</text>
</comment>
<name>A0ABQ5MPC8_9MICC</name>
<dbReference type="CDD" id="cd07826">
    <property type="entry name" value="SRPBCC_CalC_Aha1-like_9"/>
    <property type="match status" value="1"/>
</dbReference>
<proteinExistence type="inferred from homology"/>
<gene>
    <name evidence="3" type="ORF">AHIS1636_02520</name>
</gene>
<dbReference type="InterPro" id="IPR023393">
    <property type="entry name" value="START-like_dom_sf"/>
</dbReference>
<organism evidence="3 4">
    <name type="scientific">Arthrobacter mangrovi</name>
    <dbReference type="NCBI Taxonomy" id="2966350"/>
    <lineage>
        <taxon>Bacteria</taxon>
        <taxon>Bacillati</taxon>
        <taxon>Actinomycetota</taxon>
        <taxon>Actinomycetes</taxon>
        <taxon>Micrococcales</taxon>
        <taxon>Micrococcaceae</taxon>
        <taxon>Arthrobacter</taxon>
    </lineage>
</organism>
<evidence type="ECO:0000256" key="1">
    <source>
        <dbReference type="ARBA" id="ARBA00006817"/>
    </source>
</evidence>
<evidence type="ECO:0000259" key="2">
    <source>
        <dbReference type="Pfam" id="PF08327"/>
    </source>
</evidence>
<comment type="similarity">
    <text evidence="1">Belongs to the AHA1 family.</text>
</comment>
<dbReference type="Gene3D" id="3.30.530.20">
    <property type="match status" value="1"/>
</dbReference>
<sequence length="159" mass="18245">MSNALTVRNPEGLPYTEYEREFEAPAAAVFRAHTDPELYLQWIGPHGLTTRIEEHDYRAGGSFRFIQHGNDGVEYAFRGTVHNVREGEFILNTFEYEGWPDVVTLEYTSFEDLPGGRSRLTGRSVFPDLESRQRYLEEGMERGMTEGYDRLDTLLAQAS</sequence>
<feature type="domain" description="Activator of Hsp90 ATPase homologue 1/2-like C-terminal" evidence="2">
    <location>
        <begin position="24"/>
        <end position="155"/>
    </location>
</feature>
<dbReference type="SUPFAM" id="SSF55961">
    <property type="entry name" value="Bet v1-like"/>
    <property type="match status" value="1"/>
</dbReference>
<dbReference type="EMBL" id="BRVS01000001">
    <property type="protein sequence ID" value="GLB65813.1"/>
    <property type="molecule type" value="Genomic_DNA"/>
</dbReference>
<reference evidence="3 4" key="1">
    <citation type="journal article" date="2023" name="Int. J. Syst. Evol. Microbiol.">
        <title>Arthrobacter mangrovi sp. nov., an actinobacterium isolated from the rhizosphere of a mangrove.</title>
        <authorList>
            <person name="Hamada M."/>
            <person name="Saitou S."/>
            <person name="Enomoto N."/>
            <person name="Nanri K."/>
            <person name="Hidaka K."/>
            <person name="Miura T."/>
            <person name="Tamura T."/>
        </authorList>
    </citation>
    <scope>NUCLEOTIDE SEQUENCE [LARGE SCALE GENOMIC DNA]</scope>
    <source>
        <strain evidence="3 4">NBRC 112813</strain>
    </source>
</reference>
<dbReference type="InterPro" id="IPR013538">
    <property type="entry name" value="ASHA1/2-like_C"/>
</dbReference>
<dbReference type="RefSeq" id="WP_264793983.1">
    <property type="nucleotide sequence ID" value="NZ_BRVS01000001.1"/>
</dbReference>
<accession>A0ABQ5MPC8</accession>
<dbReference type="Pfam" id="PF08327">
    <property type="entry name" value="AHSA1"/>
    <property type="match status" value="1"/>
</dbReference>
<evidence type="ECO:0000313" key="4">
    <source>
        <dbReference type="Proteomes" id="UP001209654"/>
    </source>
</evidence>
<protein>
    <submittedName>
        <fullName evidence="3">Activator of HSP90 ATPase</fullName>
    </submittedName>
</protein>
<evidence type="ECO:0000313" key="3">
    <source>
        <dbReference type="EMBL" id="GLB65813.1"/>
    </source>
</evidence>
<dbReference type="Proteomes" id="UP001209654">
    <property type="component" value="Unassembled WGS sequence"/>
</dbReference>
<keyword evidence="4" id="KW-1185">Reference proteome</keyword>